<keyword evidence="3" id="KW-1185">Reference proteome</keyword>
<dbReference type="Proteomes" id="UP001294570">
    <property type="component" value="Unassembled WGS sequence"/>
</dbReference>
<dbReference type="Gene3D" id="3.40.50.1820">
    <property type="entry name" value="alpha/beta hydrolase"/>
    <property type="match status" value="1"/>
</dbReference>
<protein>
    <submittedName>
        <fullName evidence="2">Alpha/beta hydrolase</fullName>
    </submittedName>
</protein>
<accession>A0ABU5GTQ9</accession>
<comment type="caution">
    <text evidence="2">The sequence shown here is derived from an EMBL/GenBank/DDBJ whole genome shotgun (WGS) entry which is preliminary data.</text>
</comment>
<gene>
    <name evidence="2" type="ORF">TOI97_10635</name>
</gene>
<dbReference type="InterPro" id="IPR022742">
    <property type="entry name" value="Hydrolase_4"/>
</dbReference>
<evidence type="ECO:0000313" key="2">
    <source>
        <dbReference type="EMBL" id="MDY7220017.1"/>
    </source>
</evidence>
<dbReference type="PRINTS" id="PR00111">
    <property type="entry name" value="ABHYDROLASE"/>
</dbReference>
<reference evidence="2 3" key="1">
    <citation type="submission" date="2023-12" db="EMBL/GenBank/DDBJ databases">
        <title>Denitrificimonas halotolerans sp. nov.,a novel species isolated from landfill leachate.</title>
        <authorList>
            <person name="Wang S."/>
        </authorList>
    </citation>
    <scope>NUCLEOTIDE SEQUENCE [LARGE SCALE GENOMIC DNA]</scope>
    <source>
        <strain evidence="2 3">JX-1</strain>
    </source>
</reference>
<organism evidence="2 3">
    <name type="scientific">Denitrificimonas halotolerans</name>
    <dbReference type="NCBI Taxonomy" id="3098930"/>
    <lineage>
        <taxon>Bacteria</taxon>
        <taxon>Pseudomonadati</taxon>
        <taxon>Pseudomonadota</taxon>
        <taxon>Gammaproteobacteria</taxon>
        <taxon>Pseudomonadales</taxon>
        <taxon>Pseudomonadaceae</taxon>
        <taxon>Denitrificimonas</taxon>
    </lineage>
</organism>
<dbReference type="RefSeq" id="WP_321554101.1">
    <property type="nucleotide sequence ID" value="NZ_JAXIVU010000016.1"/>
</dbReference>
<dbReference type="GO" id="GO:0016787">
    <property type="term" value="F:hydrolase activity"/>
    <property type="evidence" value="ECO:0007669"/>
    <property type="project" value="UniProtKB-KW"/>
</dbReference>
<dbReference type="Pfam" id="PF12146">
    <property type="entry name" value="Hydrolase_4"/>
    <property type="match status" value="1"/>
</dbReference>
<dbReference type="InterPro" id="IPR029058">
    <property type="entry name" value="AB_hydrolase_fold"/>
</dbReference>
<proteinExistence type="predicted"/>
<evidence type="ECO:0000259" key="1">
    <source>
        <dbReference type="Pfam" id="PF12146"/>
    </source>
</evidence>
<dbReference type="InterPro" id="IPR051044">
    <property type="entry name" value="MAG_DAG_Lipase"/>
</dbReference>
<sequence length="312" mass="35910">MLKFELQALQRMLPELDRQSVDPVLASVWRRFYQIDYGYTHSDLDCRLGMAQVGDYRIAMQICRPVAPVATLLVLHGYYDHMGLYGNVFQWALEQGFAVLSCDLPGHGLSTGPRASINSFQEYQVVLQAMLAKALQLGLPKPWHILGQSTGAAIALDYLLTQQPISELGQTILLAPLVRPRAWQQSKFLYQLIKPFRSSIPRRYSDNTSDQKFIEFVRQQDPLQARILPTAWVGALAQWIHYIEQRQPSRHSPIIVQGEADMTVDWQYNLEVLTDKFYQPKILRLPQARHHLVNERPSVRDSMFMFLSKELT</sequence>
<name>A0ABU5GTQ9_9GAMM</name>
<evidence type="ECO:0000313" key="3">
    <source>
        <dbReference type="Proteomes" id="UP001294570"/>
    </source>
</evidence>
<feature type="domain" description="Serine aminopeptidase S33" evidence="1">
    <location>
        <begin position="68"/>
        <end position="296"/>
    </location>
</feature>
<dbReference type="EMBL" id="JAXIVU010000016">
    <property type="protein sequence ID" value="MDY7220017.1"/>
    <property type="molecule type" value="Genomic_DNA"/>
</dbReference>
<dbReference type="PANTHER" id="PTHR11614">
    <property type="entry name" value="PHOSPHOLIPASE-RELATED"/>
    <property type="match status" value="1"/>
</dbReference>
<dbReference type="InterPro" id="IPR000073">
    <property type="entry name" value="AB_hydrolase_1"/>
</dbReference>
<keyword evidence="2" id="KW-0378">Hydrolase</keyword>
<dbReference type="SUPFAM" id="SSF53474">
    <property type="entry name" value="alpha/beta-Hydrolases"/>
    <property type="match status" value="1"/>
</dbReference>